<keyword evidence="2" id="KW-1185">Reference proteome</keyword>
<gene>
    <name evidence="1" type="ORF">QFC19_007575</name>
</gene>
<reference evidence="1" key="1">
    <citation type="submission" date="2023-04" db="EMBL/GenBank/DDBJ databases">
        <title>Draft Genome sequencing of Naganishia species isolated from polar environments using Oxford Nanopore Technology.</title>
        <authorList>
            <person name="Leo P."/>
            <person name="Venkateswaran K."/>
        </authorList>
    </citation>
    <scope>NUCLEOTIDE SEQUENCE</scope>
    <source>
        <strain evidence="1">MNA-CCFEE 5261</strain>
    </source>
</reference>
<protein>
    <submittedName>
        <fullName evidence="1">Uncharacterized protein</fullName>
    </submittedName>
</protein>
<proteinExistence type="predicted"/>
<evidence type="ECO:0000313" key="2">
    <source>
        <dbReference type="Proteomes" id="UP001241377"/>
    </source>
</evidence>
<dbReference type="Proteomes" id="UP001241377">
    <property type="component" value="Unassembled WGS sequence"/>
</dbReference>
<comment type="caution">
    <text evidence="1">The sequence shown here is derived from an EMBL/GenBank/DDBJ whole genome shotgun (WGS) entry which is preliminary data.</text>
</comment>
<dbReference type="EMBL" id="JASBWR010000101">
    <property type="protein sequence ID" value="KAJ9095465.1"/>
    <property type="molecule type" value="Genomic_DNA"/>
</dbReference>
<evidence type="ECO:0000313" key="1">
    <source>
        <dbReference type="EMBL" id="KAJ9095465.1"/>
    </source>
</evidence>
<sequence>MSTLVFSRYSITNEEKIDSTIEQILQKFQDIFDVANVEDKSKELLAVESLTIESDAFMIIRLCEDMLTMTRGLKEVWCLGTMRVEEGDVSETIDVAKVYEKFNQLIDTINQKDIEV</sequence>
<accession>A0ACC2V8M4</accession>
<name>A0ACC2V8M4_9TREE</name>
<organism evidence="1 2">
    <name type="scientific">Naganishia cerealis</name>
    <dbReference type="NCBI Taxonomy" id="610337"/>
    <lineage>
        <taxon>Eukaryota</taxon>
        <taxon>Fungi</taxon>
        <taxon>Dikarya</taxon>
        <taxon>Basidiomycota</taxon>
        <taxon>Agaricomycotina</taxon>
        <taxon>Tremellomycetes</taxon>
        <taxon>Filobasidiales</taxon>
        <taxon>Filobasidiaceae</taxon>
        <taxon>Naganishia</taxon>
    </lineage>
</organism>